<comment type="cofactor">
    <cofactor evidence="1">
        <name>FAD</name>
        <dbReference type="ChEBI" id="CHEBI:57692"/>
    </cofactor>
</comment>
<dbReference type="InterPro" id="IPR007867">
    <property type="entry name" value="GMC_OxRtase_C"/>
</dbReference>
<dbReference type="InterPro" id="IPR036188">
    <property type="entry name" value="FAD/NAD-bd_sf"/>
</dbReference>
<proteinExistence type="inferred from homology"/>
<name>A0AAV1HRZ5_9CHLO</name>
<comment type="similarity">
    <text evidence="2">Belongs to the GMC oxidoreductase family.</text>
</comment>
<dbReference type="EMBL" id="CAUYUE010000001">
    <property type="protein sequence ID" value="CAK0731996.1"/>
    <property type="molecule type" value="Genomic_DNA"/>
</dbReference>
<reference evidence="7 8" key="1">
    <citation type="submission" date="2023-10" db="EMBL/GenBank/DDBJ databases">
        <authorList>
            <person name="Maclean D."/>
            <person name="Macfadyen A."/>
        </authorList>
    </citation>
    <scope>NUCLEOTIDE SEQUENCE [LARGE SCALE GENOMIC DNA]</scope>
</reference>
<dbReference type="PIRSF" id="PIRSF000137">
    <property type="entry name" value="Alcohol_oxidase"/>
    <property type="match status" value="1"/>
</dbReference>
<dbReference type="SUPFAM" id="SSF51905">
    <property type="entry name" value="FAD/NAD(P)-binding domain"/>
    <property type="match status" value="1"/>
</dbReference>
<gene>
    <name evidence="7" type="ORF">CVIRNUC_000071</name>
</gene>
<evidence type="ECO:0000256" key="4">
    <source>
        <dbReference type="ARBA" id="ARBA00022827"/>
    </source>
</evidence>
<evidence type="ECO:0000313" key="8">
    <source>
        <dbReference type="Proteomes" id="UP001314263"/>
    </source>
</evidence>
<feature type="domain" description="Glucose-methanol-choline oxidoreductase C-terminal" evidence="6">
    <location>
        <begin position="459"/>
        <end position="596"/>
    </location>
</feature>
<dbReference type="Gene3D" id="3.30.560.10">
    <property type="entry name" value="Glucose Oxidase, domain 3"/>
    <property type="match status" value="1"/>
</dbReference>
<sequence>MTSQSALVGSRPAVGLRKNGCGHAFAPRPAGVSRRHSLRVHALIKTDHPAPGRYDYILVGGGTAGCVLANRLSADGTKRVLLLEAGGKNEGKEVKTPAGLPRLFKSALDWNLYTSLQQAANDRQIYLARGKLLGGSSSTNATLYHRGTAADYDAWGIPGWGSKDALRWFISAENNCRGFEDGVHGNEGLMRVENPRYNNPLHEAFFQAARQAGIPENNNFNDWRTSQEGYGEFQVTHSKGERADCFRMYLKPIMARSNLTVLTDAKTLKIETEEAAGTTVTRGVTFQQAGPDGSKLQAELAVNGEVVMCAGSIHTPQIMQLSGFGPRDQLSEMGVDVKADLPGVGQNMIDHPAVLSAFYLKEEAGPISVTDELMHSDGRIRLRAIMKYLLFKKGPLTTTGCDHGAFVSTKGQGDPDLQIRFVPGLALDPDGIGSYAAFGKLKDQKWPSGYTFQLLAVRPKSRGSVALRSNDPYDAPKLDIGYLTDEAGADLATLRSGLKLTREISQQSALAPFTKGELHPGAEKQSDADLDAFIRDTVHSGNANVGTCKMGATAGGNAVVDPELKVYGVRGLRIADASVIPVIPGGQTGAAVVMVAERAAEILLRNSQTEQPVSSRTPQVALA</sequence>
<organism evidence="7 8">
    <name type="scientific">Coccomyxa viridis</name>
    <dbReference type="NCBI Taxonomy" id="1274662"/>
    <lineage>
        <taxon>Eukaryota</taxon>
        <taxon>Viridiplantae</taxon>
        <taxon>Chlorophyta</taxon>
        <taxon>core chlorophytes</taxon>
        <taxon>Trebouxiophyceae</taxon>
        <taxon>Trebouxiophyceae incertae sedis</taxon>
        <taxon>Coccomyxaceae</taxon>
        <taxon>Coccomyxa</taxon>
    </lineage>
</organism>
<dbReference type="GO" id="GO:0050660">
    <property type="term" value="F:flavin adenine dinucleotide binding"/>
    <property type="evidence" value="ECO:0007669"/>
    <property type="project" value="InterPro"/>
</dbReference>
<evidence type="ECO:0000259" key="5">
    <source>
        <dbReference type="Pfam" id="PF00732"/>
    </source>
</evidence>
<dbReference type="Proteomes" id="UP001314263">
    <property type="component" value="Unassembled WGS sequence"/>
</dbReference>
<accession>A0AAV1HRZ5</accession>
<dbReference type="InterPro" id="IPR012132">
    <property type="entry name" value="GMC_OxRdtase"/>
</dbReference>
<dbReference type="Pfam" id="PF00732">
    <property type="entry name" value="GMC_oxred_N"/>
    <property type="match status" value="1"/>
</dbReference>
<dbReference type="GO" id="GO:0019285">
    <property type="term" value="P:glycine betaine biosynthetic process from choline"/>
    <property type="evidence" value="ECO:0007669"/>
    <property type="project" value="TreeGrafter"/>
</dbReference>
<keyword evidence="3" id="KW-0285">Flavoprotein</keyword>
<keyword evidence="4" id="KW-0274">FAD</keyword>
<protein>
    <recommendedName>
        <fullName evidence="9">Choline dehydrogenase</fullName>
    </recommendedName>
</protein>
<evidence type="ECO:0000313" key="7">
    <source>
        <dbReference type="EMBL" id="CAK0731996.1"/>
    </source>
</evidence>
<dbReference type="InterPro" id="IPR000172">
    <property type="entry name" value="GMC_OxRdtase_N"/>
</dbReference>
<evidence type="ECO:0008006" key="9">
    <source>
        <dbReference type="Google" id="ProtNLM"/>
    </source>
</evidence>
<dbReference type="AlphaFoldDB" id="A0AAV1HRZ5"/>
<evidence type="ECO:0000256" key="3">
    <source>
        <dbReference type="ARBA" id="ARBA00022630"/>
    </source>
</evidence>
<evidence type="ECO:0000259" key="6">
    <source>
        <dbReference type="Pfam" id="PF05199"/>
    </source>
</evidence>
<dbReference type="SUPFAM" id="SSF54373">
    <property type="entry name" value="FAD-linked reductases, C-terminal domain"/>
    <property type="match status" value="1"/>
</dbReference>
<dbReference type="Pfam" id="PF05199">
    <property type="entry name" value="GMC_oxred_C"/>
    <property type="match status" value="1"/>
</dbReference>
<feature type="domain" description="Glucose-methanol-choline oxidoreductase N-terminal" evidence="5">
    <location>
        <begin position="54"/>
        <end position="353"/>
    </location>
</feature>
<dbReference type="GO" id="GO:0008812">
    <property type="term" value="F:choline dehydrogenase activity"/>
    <property type="evidence" value="ECO:0007669"/>
    <property type="project" value="TreeGrafter"/>
</dbReference>
<comment type="caution">
    <text evidence="7">The sequence shown here is derived from an EMBL/GenBank/DDBJ whole genome shotgun (WGS) entry which is preliminary data.</text>
</comment>
<dbReference type="GO" id="GO:0016020">
    <property type="term" value="C:membrane"/>
    <property type="evidence" value="ECO:0007669"/>
    <property type="project" value="TreeGrafter"/>
</dbReference>
<evidence type="ECO:0000256" key="1">
    <source>
        <dbReference type="ARBA" id="ARBA00001974"/>
    </source>
</evidence>
<dbReference type="PANTHER" id="PTHR11552:SF147">
    <property type="entry name" value="CHOLINE DEHYDROGENASE, MITOCHONDRIAL"/>
    <property type="match status" value="1"/>
</dbReference>
<evidence type="ECO:0000256" key="2">
    <source>
        <dbReference type="ARBA" id="ARBA00010790"/>
    </source>
</evidence>
<dbReference type="Gene3D" id="3.50.50.60">
    <property type="entry name" value="FAD/NAD(P)-binding domain"/>
    <property type="match status" value="1"/>
</dbReference>
<keyword evidence="8" id="KW-1185">Reference proteome</keyword>
<dbReference type="PANTHER" id="PTHR11552">
    <property type="entry name" value="GLUCOSE-METHANOL-CHOLINE GMC OXIDOREDUCTASE"/>
    <property type="match status" value="1"/>
</dbReference>